<evidence type="ECO:0000313" key="1">
    <source>
        <dbReference type="EMBL" id="KAH3886348.1"/>
    </source>
</evidence>
<reference evidence="1" key="2">
    <citation type="submission" date="2020-11" db="EMBL/GenBank/DDBJ databases">
        <authorList>
            <person name="McCartney M.A."/>
            <person name="Auch B."/>
            <person name="Kono T."/>
            <person name="Mallez S."/>
            <person name="Becker A."/>
            <person name="Gohl D.M."/>
            <person name="Silverstein K.A.T."/>
            <person name="Koren S."/>
            <person name="Bechman K.B."/>
            <person name="Herman A."/>
            <person name="Abrahante J.E."/>
            <person name="Garbe J."/>
        </authorList>
    </citation>
    <scope>NUCLEOTIDE SEQUENCE</scope>
    <source>
        <strain evidence="1">Duluth1</strain>
        <tissue evidence="1">Whole animal</tissue>
    </source>
</reference>
<gene>
    <name evidence="1" type="ORF">DPMN_010354</name>
</gene>
<sequence>MAELSEESRLGKKLLIPGAAIPNQPTCQNSGLEFRLLAAYSTEFLGPALVGGNVFQTRILPDHPIARASNIA</sequence>
<accession>A0A9D4S0Y9</accession>
<evidence type="ECO:0000313" key="2">
    <source>
        <dbReference type="Proteomes" id="UP000828390"/>
    </source>
</evidence>
<name>A0A9D4S0Y9_DREPO</name>
<protein>
    <submittedName>
        <fullName evidence="1">Uncharacterized protein</fullName>
    </submittedName>
</protein>
<comment type="caution">
    <text evidence="1">The sequence shown here is derived from an EMBL/GenBank/DDBJ whole genome shotgun (WGS) entry which is preliminary data.</text>
</comment>
<proteinExistence type="predicted"/>
<reference evidence="1" key="1">
    <citation type="journal article" date="2019" name="bioRxiv">
        <title>The Genome of the Zebra Mussel, Dreissena polymorpha: A Resource for Invasive Species Research.</title>
        <authorList>
            <person name="McCartney M.A."/>
            <person name="Auch B."/>
            <person name="Kono T."/>
            <person name="Mallez S."/>
            <person name="Zhang Y."/>
            <person name="Obille A."/>
            <person name="Becker A."/>
            <person name="Abrahante J.E."/>
            <person name="Garbe J."/>
            <person name="Badalamenti J.P."/>
            <person name="Herman A."/>
            <person name="Mangelson H."/>
            <person name="Liachko I."/>
            <person name="Sullivan S."/>
            <person name="Sone E.D."/>
            <person name="Koren S."/>
            <person name="Silverstein K.A.T."/>
            <person name="Beckman K.B."/>
            <person name="Gohl D.M."/>
        </authorList>
    </citation>
    <scope>NUCLEOTIDE SEQUENCE</scope>
    <source>
        <strain evidence="1">Duluth1</strain>
        <tissue evidence="1">Whole animal</tissue>
    </source>
</reference>
<keyword evidence="2" id="KW-1185">Reference proteome</keyword>
<dbReference type="EMBL" id="JAIWYP010000001">
    <property type="protein sequence ID" value="KAH3886348.1"/>
    <property type="molecule type" value="Genomic_DNA"/>
</dbReference>
<dbReference type="Proteomes" id="UP000828390">
    <property type="component" value="Unassembled WGS sequence"/>
</dbReference>
<dbReference type="AlphaFoldDB" id="A0A9D4S0Y9"/>
<organism evidence="1 2">
    <name type="scientific">Dreissena polymorpha</name>
    <name type="common">Zebra mussel</name>
    <name type="synonym">Mytilus polymorpha</name>
    <dbReference type="NCBI Taxonomy" id="45954"/>
    <lineage>
        <taxon>Eukaryota</taxon>
        <taxon>Metazoa</taxon>
        <taxon>Spiralia</taxon>
        <taxon>Lophotrochozoa</taxon>
        <taxon>Mollusca</taxon>
        <taxon>Bivalvia</taxon>
        <taxon>Autobranchia</taxon>
        <taxon>Heteroconchia</taxon>
        <taxon>Euheterodonta</taxon>
        <taxon>Imparidentia</taxon>
        <taxon>Neoheterodontei</taxon>
        <taxon>Myida</taxon>
        <taxon>Dreissenoidea</taxon>
        <taxon>Dreissenidae</taxon>
        <taxon>Dreissena</taxon>
    </lineage>
</organism>